<reference evidence="9" key="1">
    <citation type="journal article" date="2015" name="Nature">
        <title>Complex archaea that bridge the gap between prokaryotes and eukaryotes.</title>
        <authorList>
            <person name="Spang A."/>
            <person name="Saw J.H."/>
            <person name="Jorgensen S.L."/>
            <person name="Zaremba-Niedzwiedzka K."/>
            <person name="Martijn J."/>
            <person name="Lind A.E."/>
            <person name="van Eijk R."/>
            <person name="Schleper C."/>
            <person name="Guy L."/>
            <person name="Ettema T.J."/>
        </authorList>
    </citation>
    <scope>NUCLEOTIDE SEQUENCE</scope>
</reference>
<keyword evidence="7 8" id="KW-0472">Membrane</keyword>
<dbReference type="PANTHER" id="PTHR11629:SF63">
    <property type="entry name" value="V-TYPE PROTON ATPASE SUBUNIT A"/>
    <property type="match status" value="1"/>
</dbReference>
<dbReference type="PANTHER" id="PTHR11629">
    <property type="entry name" value="VACUOLAR PROTON ATPASES"/>
    <property type="match status" value="1"/>
</dbReference>
<comment type="similarity">
    <text evidence="2">Belongs to the V-ATPase 116 kDa subunit family.</text>
</comment>
<feature type="transmembrane region" description="Helical" evidence="8">
    <location>
        <begin position="111"/>
        <end position="140"/>
    </location>
</feature>
<evidence type="ECO:0000256" key="3">
    <source>
        <dbReference type="ARBA" id="ARBA00022448"/>
    </source>
</evidence>
<evidence type="ECO:0000256" key="4">
    <source>
        <dbReference type="ARBA" id="ARBA00022692"/>
    </source>
</evidence>
<dbReference type="Pfam" id="PF01496">
    <property type="entry name" value="V_ATPase_I"/>
    <property type="match status" value="1"/>
</dbReference>
<dbReference type="GO" id="GO:0046961">
    <property type="term" value="F:proton-transporting ATPase activity, rotational mechanism"/>
    <property type="evidence" value="ECO:0007669"/>
    <property type="project" value="InterPro"/>
</dbReference>
<dbReference type="AlphaFoldDB" id="A0A0F8VWN5"/>
<dbReference type="EMBL" id="LAZR01068877">
    <property type="protein sequence ID" value="KKK48818.1"/>
    <property type="molecule type" value="Genomic_DNA"/>
</dbReference>
<gene>
    <name evidence="9" type="ORF">LCGC14_3141300</name>
</gene>
<evidence type="ECO:0008006" key="10">
    <source>
        <dbReference type="Google" id="ProtNLM"/>
    </source>
</evidence>
<accession>A0A0F8VWN5</accession>
<evidence type="ECO:0000256" key="5">
    <source>
        <dbReference type="ARBA" id="ARBA00022989"/>
    </source>
</evidence>
<dbReference type="GO" id="GO:0033179">
    <property type="term" value="C:proton-transporting V-type ATPase, V0 domain"/>
    <property type="evidence" value="ECO:0007669"/>
    <property type="project" value="InterPro"/>
</dbReference>
<dbReference type="GO" id="GO:0007035">
    <property type="term" value="P:vacuolar acidification"/>
    <property type="evidence" value="ECO:0007669"/>
    <property type="project" value="TreeGrafter"/>
</dbReference>
<evidence type="ECO:0000256" key="8">
    <source>
        <dbReference type="SAM" id="Phobius"/>
    </source>
</evidence>
<feature type="non-terminal residue" evidence="9">
    <location>
        <position position="1"/>
    </location>
</feature>
<comment type="subcellular location">
    <subcellularLocation>
        <location evidence="1">Membrane</location>
        <topology evidence="1">Multi-pass membrane protein</topology>
    </subcellularLocation>
</comment>
<keyword evidence="6" id="KW-0406">Ion transport</keyword>
<evidence type="ECO:0000256" key="2">
    <source>
        <dbReference type="ARBA" id="ARBA00009904"/>
    </source>
</evidence>
<keyword evidence="3" id="KW-0813">Transport</keyword>
<comment type="caution">
    <text evidence="9">The sequence shown here is derived from an EMBL/GenBank/DDBJ whole genome shotgun (WGS) entry which is preliminary data.</text>
</comment>
<evidence type="ECO:0000256" key="6">
    <source>
        <dbReference type="ARBA" id="ARBA00023065"/>
    </source>
</evidence>
<evidence type="ECO:0000256" key="1">
    <source>
        <dbReference type="ARBA" id="ARBA00004141"/>
    </source>
</evidence>
<dbReference type="GO" id="GO:0016471">
    <property type="term" value="C:vacuolar proton-transporting V-type ATPase complex"/>
    <property type="evidence" value="ECO:0007669"/>
    <property type="project" value="TreeGrafter"/>
</dbReference>
<dbReference type="GO" id="GO:0051117">
    <property type="term" value="F:ATPase binding"/>
    <property type="evidence" value="ECO:0007669"/>
    <property type="project" value="TreeGrafter"/>
</dbReference>
<evidence type="ECO:0000256" key="7">
    <source>
        <dbReference type="ARBA" id="ARBA00023136"/>
    </source>
</evidence>
<keyword evidence="5 8" id="KW-1133">Transmembrane helix</keyword>
<keyword evidence="4 8" id="KW-0812">Transmembrane</keyword>
<feature type="transmembrane region" description="Helical" evidence="8">
    <location>
        <begin position="201"/>
        <end position="221"/>
    </location>
</feature>
<sequence length="321" mass="36166">DTSGVPNITTFLDDDYLQIEIDKESVKEKFFFTGKVFVLNGWLRKRDYTQLSDIIGEYKEASVSIIEKDEEEEPPILYNNNRLVSPFEMIVNLYSPPNAKEIDPTPILMPFYALFFGICLTEAGYGLVIAIASILGLVLLKPRNGMRKFLNLFLILGVSTFVVGALIGTVFGINFDLLPENLAWLRKARYSIMLFDSGKDVLTFFAVSLALGVIHLITGYIIKMYMLIKSGDWVGAVCDHLPWVLLLLAPAPKILIKVLPAHEGLLNTLFYVLLALLEPVLESPWVSTILRLGPLCFKFPLLLRLPKSYDHPQHSVRRCNA</sequence>
<feature type="transmembrane region" description="Helical" evidence="8">
    <location>
        <begin position="152"/>
        <end position="175"/>
    </location>
</feature>
<dbReference type="InterPro" id="IPR002490">
    <property type="entry name" value="V-ATPase_116kDa_su"/>
</dbReference>
<evidence type="ECO:0000313" key="9">
    <source>
        <dbReference type="EMBL" id="KKK48818.1"/>
    </source>
</evidence>
<organism evidence="9">
    <name type="scientific">marine sediment metagenome</name>
    <dbReference type="NCBI Taxonomy" id="412755"/>
    <lineage>
        <taxon>unclassified sequences</taxon>
        <taxon>metagenomes</taxon>
        <taxon>ecological metagenomes</taxon>
    </lineage>
</organism>
<proteinExistence type="inferred from homology"/>
<protein>
    <recommendedName>
        <fullName evidence="10">V-type ATP synthase subunit I</fullName>
    </recommendedName>
</protein>
<name>A0A0F8VWN5_9ZZZZ</name>